<protein>
    <recommendedName>
        <fullName evidence="3">NRDE family protein</fullName>
    </recommendedName>
</protein>
<dbReference type="Proteomes" id="UP000034883">
    <property type="component" value="Chromosome"/>
</dbReference>
<dbReference type="PANTHER" id="PTHR17985">
    <property type="entry name" value="SER/THR-RICH PROTEIN T10 IN DGCR REGION"/>
    <property type="match status" value="1"/>
</dbReference>
<dbReference type="Pfam" id="PF05742">
    <property type="entry name" value="TANGO2"/>
    <property type="match status" value="1"/>
</dbReference>
<dbReference type="Gene3D" id="3.60.60.10">
    <property type="entry name" value="Penicillin V Acylase, Chain A"/>
    <property type="match status" value="1"/>
</dbReference>
<evidence type="ECO:0000313" key="1">
    <source>
        <dbReference type="EMBL" id="AKF04578.1"/>
    </source>
</evidence>
<evidence type="ECO:0008006" key="3">
    <source>
        <dbReference type="Google" id="ProtNLM"/>
    </source>
</evidence>
<keyword evidence="2" id="KW-1185">Reference proteome</keyword>
<proteinExistence type="predicted"/>
<accession>A0A0F6YGD5</accession>
<dbReference type="KEGG" id="samy:DB32_001727"/>
<dbReference type="STRING" id="927083.DB32_001727"/>
<dbReference type="PANTHER" id="PTHR17985:SF8">
    <property type="entry name" value="TRANSPORT AND GOLGI ORGANIZATION PROTEIN 2 HOMOLOG"/>
    <property type="match status" value="1"/>
</dbReference>
<reference evidence="1 2" key="1">
    <citation type="submission" date="2015-03" db="EMBL/GenBank/DDBJ databases">
        <title>Genome assembly of Sandaracinus amylolyticus DSM 53668.</title>
        <authorList>
            <person name="Sharma G."/>
            <person name="Subramanian S."/>
        </authorList>
    </citation>
    <scope>NUCLEOTIDE SEQUENCE [LARGE SCALE GENOMIC DNA]</scope>
    <source>
        <strain evidence="1 2">DSM 53668</strain>
    </source>
</reference>
<name>A0A0F6YGD5_9BACT</name>
<dbReference type="AlphaFoldDB" id="A0A0F6YGD5"/>
<dbReference type="OrthoDB" id="4380123at2"/>
<dbReference type="InterPro" id="IPR008551">
    <property type="entry name" value="TANGO2"/>
</dbReference>
<evidence type="ECO:0000313" key="2">
    <source>
        <dbReference type="Proteomes" id="UP000034883"/>
    </source>
</evidence>
<organism evidence="1 2">
    <name type="scientific">Sandaracinus amylolyticus</name>
    <dbReference type="NCBI Taxonomy" id="927083"/>
    <lineage>
        <taxon>Bacteria</taxon>
        <taxon>Pseudomonadati</taxon>
        <taxon>Myxococcota</taxon>
        <taxon>Polyangia</taxon>
        <taxon>Polyangiales</taxon>
        <taxon>Sandaracinaceae</taxon>
        <taxon>Sandaracinus</taxon>
    </lineage>
</organism>
<gene>
    <name evidence="1" type="ORF">DB32_001727</name>
</gene>
<dbReference type="EMBL" id="CP011125">
    <property type="protein sequence ID" value="AKF04578.1"/>
    <property type="molecule type" value="Genomic_DNA"/>
</dbReference>
<sequence length="275" mass="29888">MRAMCTIVVLHDVLPEHPLAIVANRDEWHARASSAPRVLHEHPRAIGGVDLVSGGTWMGANALGLFVGLTNQRGAEAPDRTRRSRGDVVLRALALRDPSEVASFLRTIDARAYNAFNLIFGVPGDVRVAYARDDRAAIDIEPVAPGVIVLPNDRLGSPEFPKIARAEARTRDAMCASQIEPALLRVLADHDRPDDAAIPETTSRFPREVLRELQALCIHLPEYGTVSSTAILYGADRHIARYLFAPGPPCRVAFDDVTSLLVGAEPRSNLDSSAE</sequence>